<organism evidence="1 2">
    <name type="scientific">Mycena maculata</name>
    <dbReference type="NCBI Taxonomy" id="230809"/>
    <lineage>
        <taxon>Eukaryota</taxon>
        <taxon>Fungi</taxon>
        <taxon>Dikarya</taxon>
        <taxon>Basidiomycota</taxon>
        <taxon>Agaricomycotina</taxon>
        <taxon>Agaricomycetes</taxon>
        <taxon>Agaricomycetidae</taxon>
        <taxon>Agaricales</taxon>
        <taxon>Marasmiineae</taxon>
        <taxon>Mycenaceae</taxon>
        <taxon>Mycena</taxon>
    </lineage>
</organism>
<proteinExistence type="predicted"/>
<protein>
    <submittedName>
        <fullName evidence="1">Uncharacterized protein</fullName>
    </submittedName>
</protein>
<keyword evidence="2" id="KW-1185">Reference proteome</keyword>
<reference evidence="1" key="1">
    <citation type="submission" date="2023-03" db="EMBL/GenBank/DDBJ databases">
        <title>Massive genome expansion in bonnet fungi (Mycena s.s.) driven by repeated elements and novel gene families across ecological guilds.</title>
        <authorList>
            <consortium name="Lawrence Berkeley National Laboratory"/>
            <person name="Harder C.B."/>
            <person name="Miyauchi S."/>
            <person name="Viragh M."/>
            <person name="Kuo A."/>
            <person name="Thoen E."/>
            <person name="Andreopoulos B."/>
            <person name="Lu D."/>
            <person name="Skrede I."/>
            <person name="Drula E."/>
            <person name="Henrissat B."/>
            <person name="Morin E."/>
            <person name="Kohler A."/>
            <person name="Barry K."/>
            <person name="LaButti K."/>
            <person name="Morin E."/>
            <person name="Salamov A."/>
            <person name="Lipzen A."/>
            <person name="Mereny Z."/>
            <person name="Hegedus B."/>
            <person name="Baldrian P."/>
            <person name="Stursova M."/>
            <person name="Weitz H."/>
            <person name="Taylor A."/>
            <person name="Grigoriev I.V."/>
            <person name="Nagy L.G."/>
            <person name="Martin F."/>
            <person name="Kauserud H."/>
        </authorList>
    </citation>
    <scope>NUCLEOTIDE SEQUENCE</scope>
    <source>
        <strain evidence="1">CBHHK188m</strain>
    </source>
</reference>
<dbReference type="EMBL" id="JARJLG010000251">
    <property type="protein sequence ID" value="KAJ7723100.1"/>
    <property type="molecule type" value="Genomic_DNA"/>
</dbReference>
<gene>
    <name evidence="1" type="ORF">DFH07DRAFT_783669</name>
</gene>
<sequence>MGALWFLQERKTRRGTIFSPFWPTSATVLCSCAFDFAPLLCKYVACEEAEDVEDTPAEDEIPDDSAAVDNYSPSFPPCAASPPAKHARLEDIPKRLSHRHRKHRDRRLEATMAAGQVSAKATIPANHGAYTAKNEHHDEKYGRKKRYSLTELMARGFRLVPWNGLDSRPIVDAKGRIIAVLAGQPSDPTYAAAAAVAFDTLMTEAA</sequence>
<name>A0AAD7MLJ2_9AGAR</name>
<evidence type="ECO:0000313" key="1">
    <source>
        <dbReference type="EMBL" id="KAJ7723100.1"/>
    </source>
</evidence>
<accession>A0AAD7MLJ2</accession>
<evidence type="ECO:0000313" key="2">
    <source>
        <dbReference type="Proteomes" id="UP001215280"/>
    </source>
</evidence>
<dbReference type="AlphaFoldDB" id="A0AAD7MLJ2"/>
<dbReference type="Proteomes" id="UP001215280">
    <property type="component" value="Unassembled WGS sequence"/>
</dbReference>
<comment type="caution">
    <text evidence="1">The sequence shown here is derived from an EMBL/GenBank/DDBJ whole genome shotgun (WGS) entry which is preliminary data.</text>
</comment>